<evidence type="ECO:0000256" key="3">
    <source>
        <dbReference type="ARBA" id="ARBA00022723"/>
    </source>
</evidence>
<dbReference type="Pfam" id="PF03460">
    <property type="entry name" value="NIR_SIR_ferr"/>
    <property type="match status" value="1"/>
</dbReference>
<organism evidence="8 9">
    <name type="scientific">Thalassococcus halodurans</name>
    <dbReference type="NCBI Taxonomy" id="373675"/>
    <lineage>
        <taxon>Bacteria</taxon>
        <taxon>Pseudomonadati</taxon>
        <taxon>Pseudomonadota</taxon>
        <taxon>Alphaproteobacteria</taxon>
        <taxon>Rhodobacterales</taxon>
        <taxon>Roseobacteraceae</taxon>
        <taxon>Thalassococcus</taxon>
    </lineage>
</organism>
<keyword evidence="2" id="KW-0349">Heme</keyword>
<evidence type="ECO:0000256" key="4">
    <source>
        <dbReference type="ARBA" id="ARBA00023002"/>
    </source>
</evidence>
<dbReference type="SUPFAM" id="SSF55124">
    <property type="entry name" value="Nitrite/Sulfite reductase N-terminal domain-like"/>
    <property type="match status" value="1"/>
</dbReference>
<dbReference type="SUPFAM" id="SSF56014">
    <property type="entry name" value="Nitrite and sulphite reductase 4Fe-4S domain-like"/>
    <property type="match status" value="1"/>
</dbReference>
<sequence>MNAPATSPSVKGWCPGAHRPMLSGDGLVVRVRPFRAELSADQARGLCDLAERFGNGTLDLTSRANLQIRGVAEADHPALLAELEALGLIDQDPAVEGHRNILLDPNWATGDLTDRLYDALLSALPSLPDMPEKMGFALDTCRGGYLRDGSADFRFEISDDGGLILRADGCDAGRPVTEAAAIDALKDMAEWFVSTGGRDAGRMARHLKTVSLPAEWQTTPPRSAATDVSPGAAPNGTVLGAAFGKIDTTALRDLLNDTGAEQMRLMLGRMFWLRGGRAPAPSQHFVFEGGDPILKAHACPGAPFCPQATVETRSLATWLAAQTDHVLHVSGCSKGCALPRACAVTLVGRDGAFDLVKNGAPWDIPSQTGLAPDTISLKDL</sequence>
<dbReference type="InterPro" id="IPR051329">
    <property type="entry name" value="NIR_SIR_4Fe-4S"/>
</dbReference>
<evidence type="ECO:0000313" key="9">
    <source>
        <dbReference type="Proteomes" id="UP000236752"/>
    </source>
</evidence>
<dbReference type="GO" id="GO:0051539">
    <property type="term" value="F:4 iron, 4 sulfur cluster binding"/>
    <property type="evidence" value="ECO:0007669"/>
    <property type="project" value="UniProtKB-KW"/>
</dbReference>
<evidence type="ECO:0000259" key="7">
    <source>
        <dbReference type="Pfam" id="PF03460"/>
    </source>
</evidence>
<gene>
    <name evidence="8" type="ORF">SAMN04488045_2783</name>
</gene>
<evidence type="ECO:0000256" key="5">
    <source>
        <dbReference type="ARBA" id="ARBA00023004"/>
    </source>
</evidence>
<keyword evidence="4" id="KW-0560">Oxidoreductase</keyword>
<dbReference type="PANTHER" id="PTHR32439:SF9">
    <property type="entry name" value="BLR3264 PROTEIN"/>
    <property type="match status" value="1"/>
</dbReference>
<dbReference type="Gene3D" id="3.90.480.10">
    <property type="entry name" value="Sulfite Reductase Hemoprotein,Domain 2"/>
    <property type="match status" value="1"/>
</dbReference>
<proteinExistence type="predicted"/>
<name>A0A1H6A1H4_9RHOB</name>
<dbReference type="InterPro" id="IPR005117">
    <property type="entry name" value="NiRdtase/SiRdtase_haem-b_fer"/>
</dbReference>
<keyword evidence="1" id="KW-0004">4Fe-4S</keyword>
<evidence type="ECO:0000256" key="2">
    <source>
        <dbReference type="ARBA" id="ARBA00022617"/>
    </source>
</evidence>
<evidence type="ECO:0000256" key="1">
    <source>
        <dbReference type="ARBA" id="ARBA00022485"/>
    </source>
</evidence>
<accession>A0A1H6A1H4</accession>
<keyword evidence="3" id="KW-0479">Metal-binding</keyword>
<keyword evidence="6" id="KW-0411">Iron-sulfur</keyword>
<keyword evidence="5" id="KW-0408">Iron</keyword>
<keyword evidence="9" id="KW-1185">Reference proteome</keyword>
<dbReference type="InterPro" id="IPR045854">
    <property type="entry name" value="NO2/SO3_Rdtase_4Fe4S_sf"/>
</dbReference>
<dbReference type="Gene3D" id="3.30.413.10">
    <property type="entry name" value="Sulfite Reductase Hemoprotein, domain 1"/>
    <property type="match status" value="2"/>
</dbReference>
<dbReference type="PANTHER" id="PTHR32439">
    <property type="entry name" value="FERREDOXIN--NITRITE REDUCTASE, CHLOROPLASTIC"/>
    <property type="match status" value="1"/>
</dbReference>
<reference evidence="8 9" key="1">
    <citation type="submission" date="2016-10" db="EMBL/GenBank/DDBJ databases">
        <authorList>
            <person name="de Groot N.N."/>
        </authorList>
    </citation>
    <scope>NUCLEOTIDE SEQUENCE [LARGE SCALE GENOMIC DNA]</scope>
    <source>
        <strain evidence="8 9">DSM 26915</strain>
    </source>
</reference>
<evidence type="ECO:0000256" key="6">
    <source>
        <dbReference type="ARBA" id="ARBA00023014"/>
    </source>
</evidence>
<dbReference type="InterPro" id="IPR036136">
    <property type="entry name" value="Nit/Sulf_reduc_fer-like_dom_sf"/>
</dbReference>
<dbReference type="AlphaFoldDB" id="A0A1H6A1H4"/>
<dbReference type="RefSeq" id="WP_234994775.1">
    <property type="nucleotide sequence ID" value="NZ_FNUZ01000004.1"/>
</dbReference>
<dbReference type="GO" id="GO:0046872">
    <property type="term" value="F:metal ion binding"/>
    <property type="evidence" value="ECO:0007669"/>
    <property type="project" value="UniProtKB-KW"/>
</dbReference>
<protein>
    <submittedName>
        <fullName evidence="8">Precorrin-3B synthase</fullName>
    </submittedName>
</protein>
<dbReference type="GO" id="GO:0016491">
    <property type="term" value="F:oxidoreductase activity"/>
    <property type="evidence" value="ECO:0007669"/>
    <property type="project" value="UniProtKB-KW"/>
</dbReference>
<dbReference type="EMBL" id="FNUZ01000004">
    <property type="protein sequence ID" value="SEG42568.1"/>
    <property type="molecule type" value="Genomic_DNA"/>
</dbReference>
<feature type="domain" description="Nitrite/Sulfite reductase ferredoxin-like" evidence="7">
    <location>
        <begin position="20"/>
        <end position="85"/>
    </location>
</feature>
<dbReference type="Proteomes" id="UP000236752">
    <property type="component" value="Unassembled WGS sequence"/>
</dbReference>
<evidence type="ECO:0000313" key="8">
    <source>
        <dbReference type="EMBL" id="SEG42568.1"/>
    </source>
</evidence>